<evidence type="ECO:0000313" key="2">
    <source>
        <dbReference type="Proteomes" id="UP000243006"/>
    </source>
</evidence>
<dbReference type="Proteomes" id="UP000243006">
    <property type="component" value="Unassembled WGS sequence"/>
</dbReference>
<sequence length="130" mass="14826">MLTKKSSVNLKPNVEVDDAMQASFPCSINYHPLCFAPAVSNLVSCHLWPIYRNILQLTEFYMSNAQVFLFYFLHLTACLCFSQAQRPSPSTIGNNEDVYKVFRFYTNTTDDLHFVLMLQDAAAKLNVTTD</sequence>
<reference evidence="1 2" key="1">
    <citation type="submission" date="2015-04" db="EMBL/GenBank/DDBJ databases">
        <title>Draft genome of the roundworm Trichinella nativa.</title>
        <authorList>
            <person name="Mitreva M."/>
        </authorList>
    </citation>
    <scope>NUCLEOTIDE SEQUENCE [LARGE SCALE GENOMIC DNA]</scope>
    <source>
        <strain evidence="1 2">ISS45</strain>
    </source>
</reference>
<dbReference type="EMBL" id="LVZM01002082">
    <property type="protein sequence ID" value="OUC48798.1"/>
    <property type="molecule type" value="Genomic_DNA"/>
</dbReference>
<proteinExistence type="predicted"/>
<accession>A0A1Y3F0G2</accession>
<evidence type="ECO:0000313" key="1">
    <source>
        <dbReference type="EMBL" id="OUC48798.1"/>
    </source>
</evidence>
<gene>
    <name evidence="1" type="ORF">D917_01054</name>
</gene>
<name>A0A1Y3F0G2_9BILA</name>
<organism evidence="1 2">
    <name type="scientific">Trichinella nativa</name>
    <dbReference type="NCBI Taxonomy" id="6335"/>
    <lineage>
        <taxon>Eukaryota</taxon>
        <taxon>Metazoa</taxon>
        <taxon>Ecdysozoa</taxon>
        <taxon>Nematoda</taxon>
        <taxon>Enoplea</taxon>
        <taxon>Dorylaimia</taxon>
        <taxon>Trichinellida</taxon>
        <taxon>Trichinellidae</taxon>
        <taxon>Trichinella</taxon>
    </lineage>
</organism>
<comment type="caution">
    <text evidence="1">The sequence shown here is derived from an EMBL/GenBank/DDBJ whole genome shotgun (WGS) entry which is preliminary data.</text>
</comment>
<protein>
    <submittedName>
        <fullName evidence="1">Uncharacterized protein</fullName>
    </submittedName>
</protein>
<dbReference type="AlphaFoldDB" id="A0A1Y3F0G2"/>